<evidence type="ECO:0000313" key="2">
    <source>
        <dbReference type="EMBL" id="RKN46182.1"/>
    </source>
</evidence>
<dbReference type="Gene3D" id="3.30.9.10">
    <property type="entry name" value="D-Amino Acid Oxidase, subunit A, domain 2"/>
    <property type="match status" value="1"/>
</dbReference>
<dbReference type="RefSeq" id="WP_120728965.1">
    <property type="nucleotide sequence ID" value="NZ_RBAK01000005.1"/>
</dbReference>
<proteinExistence type="predicted"/>
<gene>
    <name evidence="2" type="ORF">D7223_14680</name>
</gene>
<keyword evidence="3" id="KW-1185">Reference proteome</keyword>
<protein>
    <submittedName>
        <fullName evidence="2">FAD-binding oxidoreductase</fullName>
    </submittedName>
</protein>
<dbReference type="InterPro" id="IPR006076">
    <property type="entry name" value="FAD-dep_OxRdtase"/>
</dbReference>
<evidence type="ECO:0000313" key="3">
    <source>
        <dbReference type="Proteomes" id="UP000281726"/>
    </source>
</evidence>
<evidence type="ECO:0000259" key="1">
    <source>
        <dbReference type="Pfam" id="PF01266"/>
    </source>
</evidence>
<dbReference type="OrthoDB" id="246701at2"/>
<dbReference type="Pfam" id="PF01266">
    <property type="entry name" value="DAO"/>
    <property type="match status" value="1"/>
</dbReference>
<sequence length="348" mass="37822">MPDRTKKILVIGAGLCGLAIAVTVARRGFDVACAGDGRRGASLANFGQLHSGAVLAPVLPDVAQACWHHRNEWPDELLRPAQVGEPWGYALFNTAEAVDRYRTAWQHIGIDVEEINPGHPALAATRPPAAAFRVPDFSVDLDILHARLTALARDSGVSLLPRRQVRLHRDPETGMVTVGDDGGRQDLIVLAAGADIPDLLAQAGIAHTLRQRRIAWGRHAGIRPTALTYWLDGDLLAISPDRTDARIGLPSINGEYGTNEVEYARMRMALVRRGLHSSDAELRLQWGTVCEPSTARADPTSFVADLRDPPAGWSRALNLLVAVPGKWTTAWHCAERVVSSLEEESQLN</sequence>
<dbReference type="AlphaFoldDB" id="A0A3A9ZCC6"/>
<organism evidence="2 3">
    <name type="scientific">Micromonospora endolithica</name>
    <dbReference type="NCBI Taxonomy" id="230091"/>
    <lineage>
        <taxon>Bacteria</taxon>
        <taxon>Bacillati</taxon>
        <taxon>Actinomycetota</taxon>
        <taxon>Actinomycetes</taxon>
        <taxon>Micromonosporales</taxon>
        <taxon>Micromonosporaceae</taxon>
        <taxon>Micromonospora</taxon>
    </lineage>
</organism>
<dbReference type="EMBL" id="RBAK01000005">
    <property type="protein sequence ID" value="RKN46182.1"/>
    <property type="molecule type" value="Genomic_DNA"/>
</dbReference>
<accession>A0A3A9ZCC6</accession>
<reference evidence="2 3" key="1">
    <citation type="journal article" date="2004" name="Syst. Appl. Microbiol.">
        <title>Cryptoendolithic actinomycetes from antarctic sandstone rock samples: Micromonospora endolithica sp. nov. and two isolates related to Micromonospora coerulea Jensen 1932.</title>
        <authorList>
            <person name="Hirsch P."/>
            <person name="Mevs U."/>
            <person name="Kroppenstedt R.M."/>
            <person name="Schumann P."/>
            <person name="Stackebrandt E."/>
        </authorList>
    </citation>
    <scope>NUCLEOTIDE SEQUENCE [LARGE SCALE GENOMIC DNA]</scope>
    <source>
        <strain evidence="2 3">JCM 12677</strain>
    </source>
</reference>
<dbReference type="InterPro" id="IPR036188">
    <property type="entry name" value="FAD/NAD-bd_sf"/>
</dbReference>
<dbReference type="SUPFAM" id="SSF51905">
    <property type="entry name" value="FAD/NAD(P)-binding domain"/>
    <property type="match status" value="1"/>
</dbReference>
<name>A0A3A9ZCC6_9ACTN</name>
<comment type="caution">
    <text evidence="2">The sequence shown here is derived from an EMBL/GenBank/DDBJ whole genome shotgun (WGS) entry which is preliminary data.</text>
</comment>
<dbReference type="Proteomes" id="UP000281726">
    <property type="component" value="Unassembled WGS sequence"/>
</dbReference>
<feature type="domain" description="FAD dependent oxidoreductase" evidence="1">
    <location>
        <begin position="7"/>
        <end position="210"/>
    </location>
</feature>
<dbReference type="Gene3D" id="3.50.50.60">
    <property type="entry name" value="FAD/NAD(P)-binding domain"/>
    <property type="match status" value="1"/>
</dbReference>